<dbReference type="InterPro" id="IPR036322">
    <property type="entry name" value="WD40_repeat_dom_sf"/>
</dbReference>
<keyword evidence="1 3" id="KW-0853">WD repeat</keyword>
<evidence type="ECO:0008006" key="7">
    <source>
        <dbReference type="Google" id="ProtNLM"/>
    </source>
</evidence>
<feature type="compositionally biased region" description="Low complexity" evidence="4">
    <location>
        <begin position="606"/>
        <end position="625"/>
    </location>
</feature>
<feature type="region of interest" description="Disordered" evidence="4">
    <location>
        <begin position="606"/>
        <end position="703"/>
    </location>
</feature>
<dbReference type="Pfam" id="PF08513">
    <property type="entry name" value="LisH"/>
    <property type="match status" value="1"/>
</dbReference>
<evidence type="ECO:0000256" key="4">
    <source>
        <dbReference type="SAM" id="MobiDB-lite"/>
    </source>
</evidence>
<dbReference type="Pfam" id="PF00400">
    <property type="entry name" value="WD40"/>
    <property type="match status" value="5"/>
</dbReference>
<dbReference type="GO" id="GO:0005634">
    <property type="term" value="C:nucleus"/>
    <property type="evidence" value="ECO:0007669"/>
    <property type="project" value="TreeGrafter"/>
</dbReference>
<feature type="compositionally biased region" description="Polar residues" evidence="4">
    <location>
        <begin position="639"/>
        <end position="652"/>
    </location>
</feature>
<reference evidence="5 6" key="1">
    <citation type="submission" date="2024-01" db="EMBL/GenBank/DDBJ databases">
        <title>The genomes of 5 underutilized Papilionoideae crops provide insights into root nodulation and disease resistanc.</title>
        <authorList>
            <person name="Jiang F."/>
        </authorList>
    </citation>
    <scope>NUCLEOTIDE SEQUENCE [LARGE SCALE GENOMIC DNA]</scope>
    <source>
        <strain evidence="5">LVBAO_FW01</strain>
        <tissue evidence="5">Leaves</tissue>
    </source>
</reference>
<keyword evidence="6" id="KW-1185">Reference proteome</keyword>
<dbReference type="PROSITE" id="PS50082">
    <property type="entry name" value="WD_REPEATS_2"/>
    <property type="match status" value="3"/>
</dbReference>
<dbReference type="SUPFAM" id="SSF50978">
    <property type="entry name" value="WD40 repeat-like"/>
    <property type="match status" value="1"/>
</dbReference>
<dbReference type="SMART" id="SM00320">
    <property type="entry name" value="WD40"/>
    <property type="match status" value="7"/>
</dbReference>
<dbReference type="InterPro" id="IPR019775">
    <property type="entry name" value="WD40_repeat_CS"/>
</dbReference>
<dbReference type="InterPro" id="IPR001680">
    <property type="entry name" value="WD40_rpt"/>
</dbReference>
<accession>A0AAN9QCJ9</accession>
<dbReference type="Gene3D" id="2.130.10.10">
    <property type="entry name" value="YVTN repeat-like/Quinoprotein amine dehydrogenase"/>
    <property type="match status" value="2"/>
</dbReference>
<keyword evidence="2" id="KW-0677">Repeat</keyword>
<dbReference type="AlphaFoldDB" id="A0AAN9QCJ9"/>
<feature type="repeat" description="WD" evidence="3">
    <location>
        <begin position="812"/>
        <end position="853"/>
    </location>
</feature>
<evidence type="ECO:0000256" key="1">
    <source>
        <dbReference type="ARBA" id="ARBA00022574"/>
    </source>
</evidence>
<dbReference type="InterPro" id="IPR006594">
    <property type="entry name" value="LisH"/>
</dbReference>
<dbReference type="EMBL" id="JAYMYQ010000005">
    <property type="protein sequence ID" value="KAK7330182.1"/>
    <property type="molecule type" value="Genomic_DNA"/>
</dbReference>
<evidence type="ECO:0000256" key="3">
    <source>
        <dbReference type="PROSITE-ProRule" id="PRU00221"/>
    </source>
</evidence>
<organism evidence="5 6">
    <name type="scientific">Canavalia gladiata</name>
    <name type="common">Sword bean</name>
    <name type="synonym">Dolichos gladiatus</name>
    <dbReference type="NCBI Taxonomy" id="3824"/>
    <lineage>
        <taxon>Eukaryota</taxon>
        <taxon>Viridiplantae</taxon>
        <taxon>Streptophyta</taxon>
        <taxon>Embryophyta</taxon>
        <taxon>Tracheophyta</taxon>
        <taxon>Spermatophyta</taxon>
        <taxon>Magnoliopsida</taxon>
        <taxon>eudicotyledons</taxon>
        <taxon>Gunneridae</taxon>
        <taxon>Pentapetalae</taxon>
        <taxon>rosids</taxon>
        <taxon>fabids</taxon>
        <taxon>Fabales</taxon>
        <taxon>Fabaceae</taxon>
        <taxon>Papilionoideae</taxon>
        <taxon>50 kb inversion clade</taxon>
        <taxon>NPAAA clade</taxon>
        <taxon>indigoferoid/millettioid clade</taxon>
        <taxon>Phaseoleae</taxon>
        <taxon>Canavalia</taxon>
    </lineage>
</organism>
<dbReference type="PROSITE" id="PS00678">
    <property type="entry name" value="WD_REPEATS_1"/>
    <property type="match status" value="1"/>
</dbReference>
<evidence type="ECO:0000313" key="5">
    <source>
        <dbReference type="EMBL" id="KAK7330182.1"/>
    </source>
</evidence>
<evidence type="ECO:0000256" key="2">
    <source>
        <dbReference type="ARBA" id="ARBA00022737"/>
    </source>
</evidence>
<dbReference type="PANTHER" id="PTHR45093">
    <property type="entry name" value="TRANSCRIPTION ACTIVATOR MSS11"/>
    <property type="match status" value="1"/>
</dbReference>
<proteinExistence type="predicted"/>
<gene>
    <name evidence="5" type="ORF">VNO77_24369</name>
</gene>
<dbReference type="CDD" id="cd00200">
    <property type="entry name" value="WD40"/>
    <property type="match status" value="1"/>
</dbReference>
<feature type="region of interest" description="Disordered" evidence="4">
    <location>
        <begin position="554"/>
        <end position="588"/>
    </location>
</feature>
<comment type="caution">
    <text evidence="5">The sequence shown here is derived from an EMBL/GenBank/DDBJ whole genome shotgun (WGS) entry which is preliminary data.</text>
</comment>
<feature type="compositionally biased region" description="Low complexity" evidence="4">
    <location>
        <begin position="669"/>
        <end position="692"/>
    </location>
</feature>
<sequence>MVRGVYYSRKSIAPSPAAPLKCKRIRIIKWRERFRSKIGGERVLELLNVDNNNENANVNENDNLNDNNGDLCWEKHISICCRMESTIDQKYALLAKLDTTKFEINISQFERVEIEYPTVKTEKLMMAVPEGNFNFLSLCSGKHNTVSDAVTIAIHRHSFYAGFRQDQIFSRSRVLVLGFSLMLSSPVFLHPPSIHSSVRCKACAFSVDLRLSVDSLLHLTSSFLFSLGSFQFGVLCMLDAYIYDYFMKRKLHASASAFFAEGNISTDPEVITAPHGFLLEWWTVFWDVYMSRMGHHHTDAAAFYHKIQQRKAREMDRRLEEEIYNTSQNQQMEMPLLSQRHAQQQQCIGGTQLDCGDAIYPMSNDPFTRQNWATSNARATKLNEGSLKLPLRKDALDYDIIKQKVDDNVGQLLDPNIVAATAGGQATGQTLLSAPSILLGNMQQIPNPNQKLPGLTHDINNDMNAMMRSQTVESDGSLIGCHGPNQDGSNLTLKGWPLAGLDQLPSGFLQQYDLAQSPQSFNQLSLQQQHTLQTHSLASLNDFENRRLGMHLNSQNIGLGKDRQSNTVGDLIPNNGVPAQVGSPILPQSDSDMLLKQQIQESSQLLQQYRQHPLSSQQSQGLQQQEKIGPESMTVHGGVSSSLKGNDQASKSQIRRKRKSATSSGPANSSGTANTAGPSTSSPSTPSTQTPGDMTAGSTLQQNVPSSKSLLVFRTNGVGSLTTAQNQLPESEHFVGDESLGENVEAFLSLDTVPTKKLGKELSLEEIKHIMASSCKIECCHFSSDGKLLATAGHDNKASLWCTELFNLKCTLEEHSEWITDVQFCPSLLRVATSSADKTVKVWDVDNPSYSLRTFTGHAKTVMSLDFHPSQDDIIFSSDISETRYWSIKNGSCAGVFKGGATQLRFQPCLGRFLAAAADNLVSIFDVETMSCLSKLTGHKNLVQSICWNFSGKYLASLSDDLARVWIVGSNGKADCIKSLNLSGNKFNTCAFHPFNSMLVIGSHKNIELWDFMENKLSSLPAHDNAVSSLAVSKVSGLIASTSHDKDFKIWK</sequence>
<dbReference type="InterPro" id="IPR015943">
    <property type="entry name" value="WD40/YVTN_repeat-like_dom_sf"/>
</dbReference>
<dbReference type="Proteomes" id="UP001367508">
    <property type="component" value="Unassembled WGS sequence"/>
</dbReference>
<feature type="repeat" description="WD" evidence="3">
    <location>
        <begin position="855"/>
        <end position="896"/>
    </location>
</feature>
<dbReference type="PROSITE" id="PS50294">
    <property type="entry name" value="WD_REPEATS_REGION"/>
    <property type="match status" value="2"/>
</dbReference>
<dbReference type="PROSITE" id="PS50896">
    <property type="entry name" value="LISH"/>
    <property type="match status" value="1"/>
</dbReference>
<evidence type="ECO:0000313" key="6">
    <source>
        <dbReference type="Proteomes" id="UP001367508"/>
    </source>
</evidence>
<protein>
    <recommendedName>
        <fullName evidence="7">Transcriptional corepressor LEUNIG</fullName>
    </recommendedName>
</protein>
<feature type="repeat" description="WD" evidence="3">
    <location>
        <begin position="1020"/>
        <end position="1052"/>
    </location>
</feature>
<dbReference type="PANTHER" id="PTHR45093:SF4">
    <property type="entry name" value="LISH DOMAIN-CONTAINING PROTEIN"/>
    <property type="match status" value="1"/>
</dbReference>
<name>A0AAN9QCJ9_CANGL</name>